<feature type="region of interest" description="Disordered" evidence="4">
    <location>
        <begin position="741"/>
        <end position="816"/>
    </location>
</feature>
<evidence type="ECO:0000256" key="1">
    <source>
        <dbReference type="ARBA" id="ARBA00022737"/>
    </source>
</evidence>
<dbReference type="InterPro" id="IPR012677">
    <property type="entry name" value="Nucleotide-bd_a/b_plait_sf"/>
</dbReference>
<protein>
    <recommendedName>
        <fullName evidence="5">RRM domain-containing protein</fullName>
    </recommendedName>
</protein>
<dbReference type="SUPFAM" id="SSF54928">
    <property type="entry name" value="RNA-binding domain, RBD"/>
    <property type="match status" value="2"/>
</dbReference>
<evidence type="ECO:0000256" key="3">
    <source>
        <dbReference type="PROSITE-ProRule" id="PRU00176"/>
    </source>
</evidence>
<evidence type="ECO:0000256" key="4">
    <source>
        <dbReference type="SAM" id="MobiDB-lite"/>
    </source>
</evidence>
<feature type="compositionally biased region" description="Low complexity" evidence="4">
    <location>
        <begin position="13"/>
        <end position="28"/>
    </location>
</feature>
<name>A0AAV1R0B8_9ROSI</name>
<feature type="compositionally biased region" description="Basic and acidic residues" evidence="4">
    <location>
        <begin position="431"/>
        <end position="440"/>
    </location>
</feature>
<dbReference type="FunFam" id="3.30.70.330:FF:000374">
    <property type="entry name" value="Flowering time control protein FCA"/>
    <property type="match status" value="1"/>
</dbReference>
<feature type="region of interest" description="Disordered" evidence="4">
    <location>
        <begin position="1"/>
        <end position="161"/>
    </location>
</feature>
<dbReference type="SMART" id="SM00360">
    <property type="entry name" value="RRM"/>
    <property type="match status" value="2"/>
</dbReference>
<reference evidence="6 7" key="1">
    <citation type="submission" date="2024-01" db="EMBL/GenBank/DDBJ databases">
        <authorList>
            <person name="Waweru B."/>
        </authorList>
    </citation>
    <scope>NUCLEOTIDE SEQUENCE [LARGE SCALE GENOMIC DNA]</scope>
</reference>
<gene>
    <name evidence="6" type="ORF">DCAF_LOCUS4017</name>
</gene>
<feature type="compositionally biased region" description="Low complexity" evidence="4">
    <location>
        <begin position="54"/>
        <end position="76"/>
    </location>
</feature>
<feature type="domain" description="RRM" evidence="5">
    <location>
        <begin position="353"/>
        <end position="433"/>
    </location>
</feature>
<dbReference type="PANTHER" id="PTHR24012">
    <property type="entry name" value="RNA BINDING PROTEIN"/>
    <property type="match status" value="1"/>
</dbReference>
<keyword evidence="2 3" id="KW-0694">RNA-binding</keyword>
<feature type="region of interest" description="Disordered" evidence="4">
    <location>
        <begin position="429"/>
        <end position="510"/>
    </location>
</feature>
<feature type="compositionally biased region" description="Low complexity" evidence="4">
    <location>
        <begin position="689"/>
        <end position="702"/>
    </location>
</feature>
<evidence type="ECO:0000259" key="5">
    <source>
        <dbReference type="PROSITE" id="PS50102"/>
    </source>
</evidence>
<comment type="caution">
    <text evidence="6">The sequence shown here is derived from an EMBL/GenBank/DDBJ whole genome shotgun (WGS) entry which is preliminary data.</text>
</comment>
<evidence type="ECO:0000313" key="7">
    <source>
        <dbReference type="Proteomes" id="UP001314170"/>
    </source>
</evidence>
<keyword evidence="1" id="KW-0677">Repeat</keyword>
<accession>A0AAV1R0B8</accession>
<feature type="compositionally biased region" description="Low complexity" evidence="4">
    <location>
        <begin position="742"/>
        <end position="778"/>
    </location>
</feature>
<sequence length="816" mass="89201">MDRHRGGDRYSDNDSNYNTSSYNSTIDNQDSSYHSRRPSRFSDAPSRFSDSPINRYSDNGNNNNYSNYNRRSPNNYRGGGGGRRPFDSPPRRSPPGGGVGGDGGFRPMGGGDDGGFRPMGSGSGRFVPNYQVPSPLPLPPQNLSGHKRGFHGSSPDRFDGGGGGRSGFAFAKLFVGSVPRTATEMDIRPLFEEHGNVIEVALIKDKRTGQQQDVVVSYASVQKLRWESVIGHFLWDGYEMNIVHFEPIACEMDFKASLCGISWKALHLIAGWIHVELTLWLKCVKVDVTKISGTVELLTTTASCCCFIKYATSEEADRAIRALHNQRTLPGGVGPIQVRYADGERERLGAVEYKLFVGSLNKQATEKEVEEIFTPYGRVEDVYLMRDEMKQSRGCGFVKYSNRDMALAAINGLNGIYTMRGCEQPLTVRFADPKRPRPGGDSRGGPGVGPRFQAPGLRPPLNLGNPMGDHIPPPNAWHPMSPQNMGPSPNAGVHGFGNQLPPRSGDLPMPLNQIVSQSLQQPNPVSQQISPLQKPLQLPQHLPTSLKLQAQAASSYSQTQTSHVSQLQSPLTTGQIPFSQALASQHSIGLSGQLSASQLQIQQGISSTTALQAPSNINVQSHSMAPAINQQQLPAPVQQQMLQSPSQLAQMLSQQTQTLQASFQSSQQAFSQLQQQLQMMQPSNQSTLQQSPQAPKQQWPPQAVASTPTLPADVPPSTSAPTAGFMSQTVAPWEKPEELKLFEQQQQQQLHQKPPVQLPQAQSNPQVLPTQQVPQTQQYATSGVRGQQDAQVNTSHQKVLSLTNESQQCLPWNETA</sequence>
<feature type="compositionally biased region" description="Gly residues" evidence="4">
    <location>
        <begin position="95"/>
        <end position="113"/>
    </location>
</feature>
<organism evidence="6 7">
    <name type="scientific">Dovyalis caffra</name>
    <dbReference type="NCBI Taxonomy" id="77055"/>
    <lineage>
        <taxon>Eukaryota</taxon>
        <taxon>Viridiplantae</taxon>
        <taxon>Streptophyta</taxon>
        <taxon>Embryophyta</taxon>
        <taxon>Tracheophyta</taxon>
        <taxon>Spermatophyta</taxon>
        <taxon>Magnoliopsida</taxon>
        <taxon>eudicotyledons</taxon>
        <taxon>Gunneridae</taxon>
        <taxon>Pentapetalae</taxon>
        <taxon>rosids</taxon>
        <taxon>fabids</taxon>
        <taxon>Malpighiales</taxon>
        <taxon>Salicaceae</taxon>
        <taxon>Flacourtieae</taxon>
        <taxon>Dovyalis</taxon>
    </lineage>
</organism>
<evidence type="ECO:0000313" key="6">
    <source>
        <dbReference type="EMBL" id="CAK7326317.1"/>
    </source>
</evidence>
<dbReference type="Pfam" id="PF00076">
    <property type="entry name" value="RRM_1"/>
    <property type="match status" value="2"/>
</dbReference>
<evidence type="ECO:0000256" key="2">
    <source>
        <dbReference type="ARBA" id="ARBA00022884"/>
    </source>
</evidence>
<dbReference type="EMBL" id="CAWUPB010000851">
    <property type="protein sequence ID" value="CAK7326317.1"/>
    <property type="molecule type" value="Genomic_DNA"/>
</dbReference>
<keyword evidence="7" id="KW-1185">Reference proteome</keyword>
<dbReference type="InterPro" id="IPR000504">
    <property type="entry name" value="RRM_dom"/>
</dbReference>
<dbReference type="PROSITE" id="PS50102">
    <property type="entry name" value="RRM"/>
    <property type="match status" value="2"/>
</dbReference>
<feature type="compositionally biased region" description="Basic and acidic residues" evidence="4">
    <location>
        <begin position="1"/>
        <end position="12"/>
    </location>
</feature>
<proteinExistence type="predicted"/>
<dbReference type="InterPro" id="IPR035979">
    <property type="entry name" value="RBD_domain_sf"/>
</dbReference>
<feature type="compositionally biased region" description="Polar residues" evidence="4">
    <location>
        <begin position="779"/>
        <end position="816"/>
    </location>
</feature>
<dbReference type="AlphaFoldDB" id="A0AAV1R0B8"/>
<feature type="compositionally biased region" description="Low complexity" evidence="4">
    <location>
        <begin position="449"/>
        <end position="466"/>
    </location>
</feature>
<dbReference type="Gene3D" id="3.30.70.330">
    <property type="match status" value="2"/>
</dbReference>
<feature type="region of interest" description="Disordered" evidence="4">
    <location>
        <begin position="674"/>
        <end position="724"/>
    </location>
</feature>
<feature type="domain" description="RRM" evidence="5">
    <location>
        <begin position="171"/>
        <end position="247"/>
    </location>
</feature>
<dbReference type="Proteomes" id="UP001314170">
    <property type="component" value="Unassembled WGS sequence"/>
</dbReference>
<dbReference type="GO" id="GO:0003723">
    <property type="term" value="F:RNA binding"/>
    <property type="evidence" value="ECO:0007669"/>
    <property type="project" value="UniProtKB-UniRule"/>
</dbReference>